<feature type="repeat" description="PPR" evidence="3">
    <location>
        <begin position="29"/>
        <end position="63"/>
    </location>
</feature>
<accession>A0AAD8JGT9</accession>
<dbReference type="PROSITE" id="PS51375">
    <property type="entry name" value="PPR"/>
    <property type="match status" value="2"/>
</dbReference>
<evidence type="ECO:0000256" key="1">
    <source>
        <dbReference type="ARBA" id="ARBA00007626"/>
    </source>
</evidence>
<dbReference type="InterPro" id="IPR011990">
    <property type="entry name" value="TPR-like_helical_dom_sf"/>
</dbReference>
<proteinExistence type="inferred from homology"/>
<dbReference type="PANTHER" id="PTHR47936">
    <property type="entry name" value="PPR_LONG DOMAIN-CONTAINING PROTEIN"/>
    <property type="match status" value="1"/>
</dbReference>
<dbReference type="GO" id="GO:0010019">
    <property type="term" value="P:chloroplast-nucleus signaling pathway"/>
    <property type="evidence" value="ECO:0007669"/>
    <property type="project" value="TreeGrafter"/>
</dbReference>
<dbReference type="EMBL" id="JAUIZM010000001">
    <property type="protein sequence ID" value="KAK1402311.1"/>
    <property type="molecule type" value="Genomic_DNA"/>
</dbReference>
<evidence type="ECO:0008006" key="7">
    <source>
        <dbReference type="Google" id="ProtNLM"/>
    </source>
</evidence>
<dbReference type="NCBIfam" id="TIGR00756">
    <property type="entry name" value="PPR"/>
    <property type="match status" value="2"/>
</dbReference>
<name>A0AAD8JGT9_9APIA</name>
<comment type="similarity">
    <text evidence="1">Belongs to the PPR family. P subfamily.</text>
</comment>
<dbReference type="AlphaFoldDB" id="A0AAD8JGT9"/>
<evidence type="ECO:0000256" key="4">
    <source>
        <dbReference type="SAM" id="MobiDB-lite"/>
    </source>
</evidence>
<dbReference type="InterPro" id="IPR002885">
    <property type="entry name" value="PPR_rpt"/>
</dbReference>
<gene>
    <name evidence="5" type="ORF">POM88_001916</name>
</gene>
<feature type="region of interest" description="Disordered" evidence="4">
    <location>
        <begin position="179"/>
        <end position="203"/>
    </location>
</feature>
<sequence>MIRAFCNEGLLDEAKELFAKMKSSNCLPNDATYNTLIRGCFHNKKYNEASVLIDEMCARNFSADASTKSLLLVLLESKDQDPALLAFLASTEKCGWLALGLIIFLLAKTSCTHCILHEICIFQEWKAARREELSQYQKQVADRYVANVEKELERWQNARNSHKGNSDALNLQETMDRELETTHRLEHGPKKVSGGGNNEDDMMDDVLDVDEDNGRGEETMKAHTDKGSFWISVFCSSTGRNLVRLV</sequence>
<dbReference type="Proteomes" id="UP001237642">
    <property type="component" value="Unassembled WGS sequence"/>
</dbReference>
<keyword evidence="6" id="KW-1185">Reference proteome</keyword>
<dbReference type="GO" id="GO:0009507">
    <property type="term" value="C:chloroplast"/>
    <property type="evidence" value="ECO:0007669"/>
    <property type="project" value="TreeGrafter"/>
</dbReference>
<reference evidence="5" key="1">
    <citation type="submission" date="2023-02" db="EMBL/GenBank/DDBJ databases">
        <title>Genome of toxic invasive species Heracleum sosnowskyi carries increased number of genes despite the absence of recent whole-genome duplications.</title>
        <authorList>
            <person name="Schelkunov M."/>
            <person name="Shtratnikova V."/>
            <person name="Makarenko M."/>
            <person name="Klepikova A."/>
            <person name="Omelchenko D."/>
            <person name="Novikova G."/>
            <person name="Obukhova E."/>
            <person name="Bogdanov V."/>
            <person name="Penin A."/>
            <person name="Logacheva M."/>
        </authorList>
    </citation>
    <scope>NUCLEOTIDE SEQUENCE</scope>
    <source>
        <strain evidence="5">Hsosn_3</strain>
        <tissue evidence="5">Leaf</tissue>
    </source>
</reference>
<evidence type="ECO:0000256" key="2">
    <source>
        <dbReference type="ARBA" id="ARBA00022737"/>
    </source>
</evidence>
<evidence type="ECO:0000313" key="6">
    <source>
        <dbReference type="Proteomes" id="UP001237642"/>
    </source>
</evidence>
<feature type="repeat" description="PPR" evidence="3">
    <location>
        <begin position="1"/>
        <end position="28"/>
    </location>
</feature>
<dbReference type="Gene3D" id="1.25.40.10">
    <property type="entry name" value="Tetratricopeptide repeat domain"/>
    <property type="match status" value="1"/>
</dbReference>
<organism evidence="5 6">
    <name type="scientific">Heracleum sosnowskyi</name>
    <dbReference type="NCBI Taxonomy" id="360622"/>
    <lineage>
        <taxon>Eukaryota</taxon>
        <taxon>Viridiplantae</taxon>
        <taxon>Streptophyta</taxon>
        <taxon>Embryophyta</taxon>
        <taxon>Tracheophyta</taxon>
        <taxon>Spermatophyta</taxon>
        <taxon>Magnoliopsida</taxon>
        <taxon>eudicotyledons</taxon>
        <taxon>Gunneridae</taxon>
        <taxon>Pentapetalae</taxon>
        <taxon>asterids</taxon>
        <taxon>campanulids</taxon>
        <taxon>Apiales</taxon>
        <taxon>Apiaceae</taxon>
        <taxon>Apioideae</taxon>
        <taxon>apioid superclade</taxon>
        <taxon>Tordylieae</taxon>
        <taxon>Tordyliinae</taxon>
        <taxon>Heracleum</taxon>
    </lineage>
</organism>
<dbReference type="GO" id="GO:0031930">
    <property type="term" value="P:mitochondria-nucleus signaling pathway"/>
    <property type="evidence" value="ECO:0007669"/>
    <property type="project" value="TreeGrafter"/>
</dbReference>
<evidence type="ECO:0000256" key="3">
    <source>
        <dbReference type="PROSITE-ProRule" id="PRU00708"/>
    </source>
</evidence>
<feature type="compositionally biased region" description="Basic and acidic residues" evidence="4">
    <location>
        <begin position="179"/>
        <end position="189"/>
    </location>
</feature>
<evidence type="ECO:0000313" key="5">
    <source>
        <dbReference type="EMBL" id="KAK1402311.1"/>
    </source>
</evidence>
<keyword evidence="2" id="KW-0677">Repeat</keyword>
<dbReference type="PANTHER" id="PTHR47936:SF1">
    <property type="entry name" value="PENTATRICOPEPTIDE REPEAT-CONTAINING PROTEIN GUN1, CHLOROPLASTIC"/>
    <property type="match status" value="1"/>
</dbReference>
<protein>
    <recommendedName>
        <fullName evidence="7">Pentatricopeptide repeat-containing protein</fullName>
    </recommendedName>
</protein>
<reference evidence="5" key="2">
    <citation type="submission" date="2023-05" db="EMBL/GenBank/DDBJ databases">
        <authorList>
            <person name="Schelkunov M.I."/>
        </authorList>
    </citation>
    <scope>NUCLEOTIDE SEQUENCE</scope>
    <source>
        <strain evidence="5">Hsosn_3</strain>
        <tissue evidence="5">Leaf</tissue>
    </source>
</reference>
<dbReference type="Pfam" id="PF13041">
    <property type="entry name" value="PPR_2"/>
    <property type="match status" value="1"/>
</dbReference>
<comment type="caution">
    <text evidence="5">The sequence shown here is derived from an EMBL/GenBank/DDBJ whole genome shotgun (WGS) entry which is preliminary data.</text>
</comment>